<dbReference type="GO" id="GO:0004100">
    <property type="term" value="F:chitin synthase activity"/>
    <property type="evidence" value="ECO:0007669"/>
    <property type="project" value="UniProtKB-EC"/>
</dbReference>
<feature type="transmembrane region" description="Helical" evidence="11">
    <location>
        <begin position="1054"/>
        <end position="1078"/>
    </location>
</feature>
<keyword evidence="7 11" id="KW-0472">Membrane</keyword>
<feature type="transmembrane region" description="Helical" evidence="11">
    <location>
        <begin position="763"/>
        <end position="786"/>
    </location>
</feature>
<dbReference type="STRING" id="312017.Q22RX4"/>
<dbReference type="Pfam" id="PF01644">
    <property type="entry name" value="Chitin_synth_1"/>
    <property type="match status" value="3"/>
</dbReference>
<keyword evidence="11" id="KW-1133">Transmembrane helix</keyword>
<dbReference type="eggNOG" id="KOG2571">
    <property type="taxonomic scope" value="Eukaryota"/>
</dbReference>
<reference evidence="13" key="1">
    <citation type="journal article" date="2006" name="PLoS Biol.">
        <title>Macronuclear genome sequence of the ciliate Tetrahymena thermophila, a model eukaryote.</title>
        <authorList>
            <person name="Eisen J.A."/>
            <person name="Coyne R.S."/>
            <person name="Wu M."/>
            <person name="Wu D."/>
            <person name="Thiagarajan M."/>
            <person name="Wortman J.R."/>
            <person name="Badger J.H."/>
            <person name="Ren Q."/>
            <person name="Amedeo P."/>
            <person name="Jones K.M."/>
            <person name="Tallon L.J."/>
            <person name="Delcher A.L."/>
            <person name="Salzberg S.L."/>
            <person name="Silva J.C."/>
            <person name="Haas B.J."/>
            <person name="Majoros W.H."/>
            <person name="Farzad M."/>
            <person name="Carlton J.M."/>
            <person name="Smith R.K. Jr."/>
            <person name="Garg J."/>
            <person name="Pearlman R.E."/>
            <person name="Karrer K.M."/>
            <person name="Sun L."/>
            <person name="Manning G."/>
            <person name="Elde N.C."/>
            <person name="Turkewitz A.P."/>
            <person name="Asai D.J."/>
            <person name="Wilkes D.E."/>
            <person name="Wang Y."/>
            <person name="Cai H."/>
            <person name="Collins K."/>
            <person name="Stewart B.A."/>
            <person name="Lee S.R."/>
            <person name="Wilamowska K."/>
            <person name="Weinberg Z."/>
            <person name="Ruzzo W.L."/>
            <person name="Wloga D."/>
            <person name="Gaertig J."/>
            <person name="Frankel J."/>
            <person name="Tsao C.-C."/>
            <person name="Gorovsky M.A."/>
            <person name="Keeling P.J."/>
            <person name="Waller R.F."/>
            <person name="Patron N.J."/>
            <person name="Cherry J.M."/>
            <person name="Stover N.A."/>
            <person name="Krieger C.J."/>
            <person name="del Toro C."/>
            <person name="Ryder H.F."/>
            <person name="Williamson S.C."/>
            <person name="Barbeau R.A."/>
            <person name="Hamilton E.P."/>
            <person name="Orias E."/>
        </authorList>
    </citation>
    <scope>NUCLEOTIDE SEQUENCE [LARGE SCALE GENOMIC DNA]</scope>
    <source>
        <strain evidence="13">SB210</strain>
    </source>
</reference>
<evidence type="ECO:0000256" key="7">
    <source>
        <dbReference type="ARBA" id="ARBA00023136"/>
    </source>
</evidence>
<feature type="compositionally biased region" description="Basic and acidic residues" evidence="10">
    <location>
        <begin position="418"/>
        <end position="427"/>
    </location>
</feature>
<evidence type="ECO:0000256" key="5">
    <source>
        <dbReference type="ARBA" id="ARBA00022679"/>
    </source>
</evidence>
<dbReference type="PANTHER" id="PTHR22914">
    <property type="entry name" value="CHITIN SYNTHASE"/>
    <property type="match status" value="1"/>
</dbReference>
<evidence type="ECO:0000256" key="10">
    <source>
        <dbReference type="SAM" id="MobiDB-lite"/>
    </source>
</evidence>
<keyword evidence="9" id="KW-0175">Coiled coil</keyword>
<feature type="region of interest" description="Disordered" evidence="10">
    <location>
        <begin position="418"/>
        <end position="442"/>
    </location>
</feature>
<feature type="transmembrane region" description="Helical" evidence="11">
    <location>
        <begin position="896"/>
        <end position="921"/>
    </location>
</feature>
<proteinExistence type="predicted"/>
<protein>
    <recommendedName>
        <fullName evidence="2">chitin synthase</fullName>
        <ecNumber evidence="2">2.4.1.16</ecNumber>
    </recommendedName>
</protein>
<organism evidence="12 13">
    <name type="scientific">Tetrahymena thermophila (strain SB210)</name>
    <dbReference type="NCBI Taxonomy" id="312017"/>
    <lineage>
        <taxon>Eukaryota</taxon>
        <taxon>Sar</taxon>
        <taxon>Alveolata</taxon>
        <taxon>Ciliophora</taxon>
        <taxon>Intramacronucleata</taxon>
        <taxon>Oligohymenophorea</taxon>
        <taxon>Hymenostomatida</taxon>
        <taxon>Tetrahymenina</taxon>
        <taxon>Tetrahymenidae</taxon>
        <taxon>Tetrahymena</taxon>
    </lineage>
</organism>
<evidence type="ECO:0000256" key="3">
    <source>
        <dbReference type="ARBA" id="ARBA00022475"/>
    </source>
</evidence>
<dbReference type="KEGG" id="tet:TTHERM_00011640"/>
<feature type="transmembrane region" description="Helical" evidence="11">
    <location>
        <begin position="1030"/>
        <end position="1048"/>
    </location>
</feature>
<evidence type="ECO:0000313" key="13">
    <source>
        <dbReference type="Proteomes" id="UP000009168"/>
    </source>
</evidence>
<dbReference type="HOGENOM" id="CLU_005426_0_0_1"/>
<dbReference type="GO" id="GO:0071555">
    <property type="term" value="P:cell wall organization"/>
    <property type="evidence" value="ECO:0007669"/>
    <property type="project" value="UniProtKB-KW"/>
</dbReference>
<feature type="transmembrane region" description="Helical" evidence="11">
    <location>
        <begin position="941"/>
        <end position="965"/>
    </location>
</feature>
<dbReference type="InterPro" id="IPR004835">
    <property type="entry name" value="Chitin_synth"/>
</dbReference>
<evidence type="ECO:0000256" key="8">
    <source>
        <dbReference type="ARBA" id="ARBA00023316"/>
    </source>
</evidence>
<dbReference type="GO" id="GO:0006031">
    <property type="term" value="P:chitin biosynthetic process"/>
    <property type="evidence" value="ECO:0007669"/>
    <property type="project" value="TreeGrafter"/>
</dbReference>
<dbReference type="GO" id="GO:0005886">
    <property type="term" value="C:plasma membrane"/>
    <property type="evidence" value="ECO:0007669"/>
    <property type="project" value="UniProtKB-SubCell"/>
</dbReference>
<dbReference type="Proteomes" id="UP000009168">
    <property type="component" value="Unassembled WGS sequence"/>
</dbReference>
<evidence type="ECO:0000256" key="9">
    <source>
        <dbReference type="SAM" id="Coils"/>
    </source>
</evidence>
<accession>Q22RX4</accession>
<evidence type="ECO:0000256" key="4">
    <source>
        <dbReference type="ARBA" id="ARBA00022676"/>
    </source>
</evidence>
<dbReference type="AlphaFoldDB" id="Q22RX4"/>
<name>Q22RX4_TETTS</name>
<dbReference type="RefSeq" id="XP_001008243.1">
    <property type="nucleotide sequence ID" value="XM_001008243.3"/>
</dbReference>
<gene>
    <name evidence="12" type="ORF">TTHERM_00011640</name>
</gene>
<keyword evidence="8" id="KW-0961">Cell wall biogenesis/degradation</keyword>
<dbReference type="OrthoDB" id="26569at2759"/>
<evidence type="ECO:0000256" key="2">
    <source>
        <dbReference type="ARBA" id="ARBA00012543"/>
    </source>
</evidence>
<dbReference type="PANTHER" id="PTHR22914:SF9">
    <property type="entry name" value="CHITIN SYNTHASE 1"/>
    <property type="match status" value="1"/>
</dbReference>
<dbReference type="EC" id="2.4.1.16" evidence="2"/>
<feature type="transmembrane region" description="Helical" evidence="11">
    <location>
        <begin position="495"/>
        <end position="513"/>
    </location>
</feature>
<keyword evidence="5" id="KW-0808">Transferase</keyword>
<keyword evidence="3" id="KW-1003">Cell membrane</keyword>
<comment type="subcellular location">
    <subcellularLocation>
        <location evidence="1">Cell membrane</location>
        <topology evidence="1">Multi-pass membrane protein</topology>
    </subcellularLocation>
</comment>
<keyword evidence="6 11" id="KW-0812">Transmembrane</keyword>
<evidence type="ECO:0000256" key="6">
    <source>
        <dbReference type="ARBA" id="ARBA00022692"/>
    </source>
</evidence>
<keyword evidence="4" id="KW-0328">Glycosyltransferase</keyword>
<dbReference type="GeneID" id="7846048"/>
<dbReference type="InParanoid" id="Q22RX4"/>
<feature type="transmembrane region" description="Helical" evidence="11">
    <location>
        <begin position="465"/>
        <end position="483"/>
    </location>
</feature>
<keyword evidence="13" id="KW-1185">Reference proteome</keyword>
<evidence type="ECO:0000256" key="11">
    <source>
        <dbReference type="SAM" id="Phobius"/>
    </source>
</evidence>
<dbReference type="EMBL" id="GG662845">
    <property type="protein sequence ID" value="EAR87998.1"/>
    <property type="molecule type" value="Genomic_DNA"/>
</dbReference>
<evidence type="ECO:0000313" key="12">
    <source>
        <dbReference type="EMBL" id="EAR87998.1"/>
    </source>
</evidence>
<feature type="coiled-coil region" evidence="9">
    <location>
        <begin position="809"/>
        <end position="836"/>
    </location>
</feature>
<feature type="transmembrane region" description="Helical" evidence="11">
    <location>
        <begin position="683"/>
        <end position="704"/>
    </location>
</feature>
<sequence>MKSILKNNNQITFSEENREIRANLLSYQERSEDHEESKNNQTVQGNKTILYNPYRNTVDTTMINVEEFNSQKPLDVYLMTSFDEKGQQRKPGLLICKHPHLKLDKRTLSNQNNNKAPKYDKQKKYYPTFDEETGYQGRLFPIDTETGKHGLLSYYSKQVKGFDKIKMLVCVTMYAEERAFLENTLRHIYNNIEFFEKEAGVHQSQIAVVVLQDGIMKMRQETVDFYSHIDESLKRPCHLQNRRNIIDQQIKFLKYTKQEATLESNQNFPNTIPAKTTLLYQNQIQFNDLNELKVNLGDQNFDQNHMDTTKSGLIVFSAFKHLNSKKLSSHLWFFEGFCQQFKPKYCALVDVGTLPAKDGLVKFYMALEGNDKIGGVCGFLGLEEPQIGEEKSEREMMAIQKEAEKKIKEQKRLIRDEWQDQKKEKKQNQKTHIQQKVNQEDDQKQKSEEIRIEKLKRIKDTKNKVNLKIQLILFPITLLYIIFKKILFDFIIYNIFWFIFKIIQYTLLGFLRLGSLKNAQLYEYTIAHMVDKNFESLLGFLHVLPGAWSAYRYEALQVKFEGRETILQKAYFKQLLNPRRLEGNIYEANMFLAEDRILCLGLYCQPQKDYILKYIPDAYAFTDPVGTLEEFMSQRRRWINSTNYALDYVLKHYRGFVEDSGHTSLQKKIILPFNMFFAALGKFNTYMLPAFYIFVAIMCSYQFLNPDLQQGYQLYVDENKTEKCQQMDTQPDDQMCNPLVELKKQTLCYQICTIKDDPSFALIALNLIPAIFIVCILCIIFASLVLKVKGGNKQLYNKIIEQSLEDHELNEIGRLRNELEQKLQDERSRNAAVQKIRKIEIQYEKKIHDIKERKGNYTIRELQEIKQESIHTLKTKKFELKKLVDQLKTQEFGMTVFKVLSAIISVSSLLIAGIVLVSVALNIYNRKNNVIVGFKELDNTLYWYIIALLATNVASYVIIAVVHICPQYKLVWFMFKSWFSFTIYQPIYNHVLLIYAFCNVDDVTWGTKGIGKDSEKTNFYLNKVQFVGKWLLLNAVFVTLLISVNLFFAQTPYVMLGIGTYGTSYLAIKSILAAVNYLRYFCYEKKKYYKKVTLYNTNFENPSAKAAALQEFEEFRLRGGRQYRESNLLQDLK</sequence>
<evidence type="ECO:0000256" key="1">
    <source>
        <dbReference type="ARBA" id="ARBA00004651"/>
    </source>
</evidence>